<comment type="caution">
    <text evidence="1">The sequence shown here is derived from an EMBL/GenBank/DDBJ whole genome shotgun (WGS) entry which is preliminary data.</text>
</comment>
<feature type="non-terminal residue" evidence="1">
    <location>
        <position position="193"/>
    </location>
</feature>
<protein>
    <recommendedName>
        <fullName evidence="3">RNase H type-1 domain-containing protein</fullName>
    </recommendedName>
</protein>
<evidence type="ECO:0000313" key="1">
    <source>
        <dbReference type="EMBL" id="MBA0560368.1"/>
    </source>
</evidence>
<dbReference type="AlphaFoldDB" id="A0A7J8M6L3"/>
<name>A0A7J8M6L3_9ROSI</name>
<gene>
    <name evidence="1" type="ORF">Golob_017271</name>
</gene>
<dbReference type="Proteomes" id="UP000593572">
    <property type="component" value="Unassembled WGS sequence"/>
</dbReference>
<dbReference type="EMBL" id="JABEZX010000007">
    <property type="protein sequence ID" value="MBA0560368.1"/>
    <property type="molecule type" value="Genomic_DNA"/>
</dbReference>
<proteinExistence type="predicted"/>
<reference evidence="1 2" key="1">
    <citation type="journal article" date="2019" name="Genome Biol. Evol.">
        <title>Insights into the evolution of the New World diploid cottons (Gossypium, subgenus Houzingenia) based on genome sequencing.</title>
        <authorList>
            <person name="Grover C.E."/>
            <person name="Arick M.A. 2nd"/>
            <person name="Thrash A."/>
            <person name="Conover J.L."/>
            <person name="Sanders W.S."/>
            <person name="Peterson D.G."/>
            <person name="Frelichowski J.E."/>
            <person name="Scheffler J.A."/>
            <person name="Scheffler B.E."/>
            <person name="Wendel J.F."/>
        </authorList>
    </citation>
    <scope>NUCLEOTIDE SEQUENCE [LARGE SCALE GENOMIC DNA]</scope>
    <source>
        <strain evidence="1">157</strain>
        <tissue evidence="1">Leaf</tissue>
    </source>
</reference>
<keyword evidence="2" id="KW-1185">Reference proteome</keyword>
<organism evidence="1 2">
    <name type="scientific">Gossypium lobatum</name>
    <dbReference type="NCBI Taxonomy" id="34289"/>
    <lineage>
        <taxon>Eukaryota</taxon>
        <taxon>Viridiplantae</taxon>
        <taxon>Streptophyta</taxon>
        <taxon>Embryophyta</taxon>
        <taxon>Tracheophyta</taxon>
        <taxon>Spermatophyta</taxon>
        <taxon>Magnoliopsida</taxon>
        <taxon>eudicotyledons</taxon>
        <taxon>Gunneridae</taxon>
        <taxon>Pentapetalae</taxon>
        <taxon>rosids</taxon>
        <taxon>malvids</taxon>
        <taxon>Malvales</taxon>
        <taxon>Malvaceae</taxon>
        <taxon>Malvoideae</taxon>
        <taxon>Gossypium</taxon>
    </lineage>
</organism>
<evidence type="ECO:0000313" key="2">
    <source>
        <dbReference type="Proteomes" id="UP000593572"/>
    </source>
</evidence>
<evidence type="ECO:0008006" key="3">
    <source>
        <dbReference type="Google" id="ProtNLM"/>
    </source>
</evidence>
<sequence>MKEVVALLMEVETQPEEWGKTSQPLINNKRIPRTSILIRGCFVPVSTWTRFIKPDKLNEFLSLELKEWLCLNFTKPDFFAKDSRDWDLLLGTMPAVAGGIYLCATASVAKTTVGTGIRAWRSIRWNPPPTGWLKTIALWGAFDGVDQAWKMGYRQIMLELDSSIAVNAINSWKIGSSEIRSLDIFRSYWAENG</sequence>
<accession>A0A7J8M6L3</accession>